<dbReference type="InterPro" id="IPR015003">
    <property type="entry name" value="DUF1853"/>
</dbReference>
<proteinExistence type="predicted"/>
<gene>
    <name evidence="1" type="ORF">SAMN04488552_2849</name>
</gene>
<organism evidence="1 2">
    <name type="scientific">Christiangramia echinicola</name>
    <dbReference type="NCBI Taxonomy" id="279359"/>
    <lineage>
        <taxon>Bacteria</taxon>
        <taxon>Pseudomonadati</taxon>
        <taxon>Bacteroidota</taxon>
        <taxon>Flavobacteriia</taxon>
        <taxon>Flavobacteriales</taxon>
        <taxon>Flavobacteriaceae</taxon>
        <taxon>Christiangramia</taxon>
    </lineage>
</organism>
<dbReference type="AlphaFoldDB" id="A0A1H1RD28"/>
<dbReference type="EMBL" id="LT629745">
    <property type="protein sequence ID" value="SDS33620.1"/>
    <property type="molecule type" value="Genomic_DNA"/>
</dbReference>
<sequence>MKEISILEQFLGFLKTPDIFPESKDSEFKTFDFPEVDITDSLEASLDDLHHPRNSVLGKRMESFFEIAIDHSSRYELLASNIQIIENKQTLGELDFLLFDNEEAKPLHVELVYKLYVYDPEFPSELERWIGPNRKDSFSEKLEKLRIKQFPLLFKNETSSYLDKLGVDPQNIEQQLCFKAQLFTPSDLILKDANILNPEAYTGNWYSLKEFLNKDWKNNLFYSPKKKNWNCEPGKNKNWISHSALLIEIEDLCQNNKAPLVWMKTEKSYHRFFIVWW</sequence>
<evidence type="ECO:0008006" key="3">
    <source>
        <dbReference type="Google" id="ProtNLM"/>
    </source>
</evidence>
<dbReference type="RefSeq" id="WP_089663426.1">
    <property type="nucleotide sequence ID" value="NZ_LT629745.1"/>
</dbReference>
<evidence type="ECO:0000313" key="1">
    <source>
        <dbReference type="EMBL" id="SDS33620.1"/>
    </source>
</evidence>
<name>A0A1H1RD28_9FLAO</name>
<reference evidence="1 2" key="1">
    <citation type="submission" date="2016-10" db="EMBL/GenBank/DDBJ databases">
        <authorList>
            <person name="Varghese N."/>
            <person name="Submissions S."/>
        </authorList>
    </citation>
    <scope>NUCLEOTIDE SEQUENCE [LARGE SCALE GENOMIC DNA]</scope>
    <source>
        <strain evidence="1 2">Mar_2010_102</strain>
    </source>
</reference>
<evidence type="ECO:0000313" key="2">
    <source>
        <dbReference type="Proteomes" id="UP000198858"/>
    </source>
</evidence>
<protein>
    <recommendedName>
        <fullName evidence="3">DUF1853 domain-containing protein</fullName>
    </recommendedName>
</protein>
<dbReference type="STRING" id="1250231.SAMN04488552_2849"/>
<keyword evidence="2" id="KW-1185">Reference proteome</keyword>
<accession>A0A1H1RD28</accession>
<dbReference type="Pfam" id="PF08907">
    <property type="entry name" value="DUF1853"/>
    <property type="match status" value="1"/>
</dbReference>
<dbReference type="Proteomes" id="UP000198858">
    <property type="component" value="Chromosome I"/>
</dbReference>